<dbReference type="InterPro" id="IPR024935">
    <property type="entry name" value="Rubredoxin_dom"/>
</dbReference>
<proteinExistence type="predicted"/>
<evidence type="ECO:0000259" key="6">
    <source>
        <dbReference type="PROSITE" id="PS50903"/>
    </source>
</evidence>
<dbReference type="Proteomes" id="UP000275199">
    <property type="component" value="Unassembled WGS sequence"/>
</dbReference>
<keyword evidence="3" id="KW-0479">Metal-binding</keyword>
<dbReference type="InterPro" id="IPR050526">
    <property type="entry name" value="Rubredoxin_ET"/>
</dbReference>
<evidence type="ECO:0000256" key="5">
    <source>
        <dbReference type="ARBA" id="ARBA00023004"/>
    </source>
</evidence>
<dbReference type="CDD" id="cd00730">
    <property type="entry name" value="rubredoxin"/>
    <property type="match status" value="1"/>
</dbReference>
<keyword evidence="8" id="KW-1185">Reference proteome</keyword>
<name>A0ABX9XKT4_9PSED</name>
<dbReference type="RefSeq" id="WP_123888332.1">
    <property type="nucleotide sequence ID" value="NZ_RKKU01000003.1"/>
</dbReference>
<keyword evidence="4" id="KW-0249">Electron transport</keyword>
<evidence type="ECO:0000313" key="7">
    <source>
        <dbReference type="EMBL" id="ROZ87425.1"/>
    </source>
</evidence>
<accession>A0ABX9XKT4</accession>
<organism evidence="7 8">
    <name type="scientific">Pseudomonas neustonica</name>
    <dbReference type="NCBI Taxonomy" id="2487346"/>
    <lineage>
        <taxon>Bacteria</taxon>
        <taxon>Pseudomonadati</taxon>
        <taxon>Pseudomonadota</taxon>
        <taxon>Gammaproteobacteria</taxon>
        <taxon>Pseudomonadales</taxon>
        <taxon>Pseudomonadaceae</taxon>
        <taxon>Pseudomonas</taxon>
    </lineage>
</organism>
<protein>
    <submittedName>
        <fullName evidence="7">Rubredoxin</fullName>
    </submittedName>
</protein>
<evidence type="ECO:0000313" key="8">
    <source>
        <dbReference type="Proteomes" id="UP000275199"/>
    </source>
</evidence>
<comment type="cofactor">
    <cofactor evidence="1">
        <name>Fe(3+)</name>
        <dbReference type="ChEBI" id="CHEBI:29034"/>
    </cofactor>
</comment>
<dbReference type="Gene3D" id="2.20.28.10">
    <property type="match status" value="1"/>
</dbReference>
<evidence type="ECO:0000256" key="2">
    <source>
        <dbReference type="ARBA" id="ARBA00022448"/>
    </source>
</evidence>
<dbReference type="PROSITE" id="PS50903">
    <property type="entry name" value="RUBREDOXIN_LIKE"/>
    <property type="match status" value="1"/>
</dbReference>
<evidence type="ECO:0000256" key="4">
    <source>
        <dbReference type="ARBA" id="ARBA00022982"/>
    </source>
</evidence>
<evidence type="ECO:0000256" key="1">
    <source>
        <dbReference type="ARBA" id="ARBA00001965"/>
    </source>
</evidence>
<dbReference type="InterPro" id="IPR024934">
    <property type="entry name" value="Rubredoxin-like_dom"/>
</dbReference>
<dbReference type="SUPFAM" id="SSF57802">
    <property type="entry name" value="Rubredoxin-like"/>
    <property type="match status" value="1"/>
</dbReference>
<feature type="domain" description="Rubredoxin-like" evidence="6">
    <location>
        <begin position="1"/>
        <end position="53"/>
    </location>
</feature>
<sequence>MTRYRCPECDYEYAEAQGDPHQGFAPGTPWEALPDSFTCPDCAVRFKEDFTLVEDS</sequence>
<dbReference type="PANTHER" id="PTHR47627:SF1">
    <property type="entry name" value="RUBREDOXIN-1-RELATED"/>
    <property type="match status" value="1"/>
</dbReference>
<reference evidence="7 8" key="1">
    <citation type="submission" date="2018-11" db="EMBL/GenBank/DDBJ databases">
        <authorList>
            <person name="Jang G.I."/>
            <person name="Hwang C.Y."/>
        </authorList>
    </citation>
    <scope>NUCLEOTIDE SEQUENCE [LARGE SCALE GENOMIC DNA]</scope>
    <source>
        <strain evidence="7 8">SSM26</strain>
    </source>
</reference>
<dbReference type="EMBL" id="RKKU01000003">
    <property type="protein sequence ID" value="ROZ87425.1"/>
    <property type="molecule type" value="Genomic_DNA"/>
</dbReference>
<dbReference type="PANTHER" id="PTHR47627">
    <property type="entry name" value="RUBREDOXIN"/>
    <property type="match status" value="1"/>
</dbReference>
<keyword evidence="2" id="KW-0813">Transport</keyword>
<comment type="caution">
    <text evidence="7">The sequence shown here is derived from an EMBL/GenBank/DDBJ whole genome shotgun (WGS) entry which is preliminary data.</text>
</comment>
<evidence type="ECO:0000256" key="3">
    <source>
        <dbReference type="ARBA" id="ARBA00022723"/>
    </source>
</evidence>
<gene>
    <name evidence="7" type="ORF">EF096_04000</name>
</gene>
<dbReference type="Pfam" id="PF00301">
    <property type="entry name" value="Rubredoxin"/>
    <property type="match status" value="1"/>
</dbReference>
<keyword evidence="5" id="KW-0408">Iron</keyword>